<gene>
    <name evidence="9" type="ORF">SAMN05661086_03182</name>
</gene>
<feature type="transmembrane region" description="Helical" evidence="8">
    <location>
        <begin position="204"/>
        <end position="223"/>
    </location>
</feature>
<organism evidence="9 10">
    <name type="scientific">Anaeromicropila populeti</name>
    <dbReference type="NCBI Taxonomy" id="37658"/>
    <lineage>
        <taxon>Bacteria</taxon>
        <taxon>Bacillati</taxon>
        <taxon>Bacillota</taxon>
        <taxon>Clostridia</taxon>
        <taxon>Lachnospirales</taxon>
        <taxon>Lachnospiraceae</taxon>
        <taxon>Anaeromicropila</taxon>
    </lineage>
</organism>
<evidence type="ECO:0000256" key="6">
    <source>
        <dbReference type="ARBA" id="ARBA00022989"/>
    </source>
</evidence>
<protein>
    <submittedName>
        <fullName evidence="9">Predicted PurR-regulated permease PerM</fullName>
    </submittedName>
</protein>
<proteinExistence type="inferred from homology"/>
<evidence type="ECO:0000313" key="10">
    <source>
        <dbReference type="Proteomes" id="UP000199659"/>
    </source>
</evidence>
<feature type="transmembrane region" description="Helical" evidence="8">
    <location>
        <begin position="271"/>
        <end position="296"/>
    </location>
</feature>
<dbReference type="GO" id="GO:0005886">
    <property type="term" value="C:plasma membrane"/>
    <property type="evidence" value="ECO:0007669"/>
    <property type="project" value="UniProtKB-SubCell"/>
</dbReference>
<feature type="transmembrane region" description="Helical" evidence="8">
    <location>
        <begin position="24"/>
        <end position="46"/>
    </location>
</feature>
<dbReference type="OrthoDB" id="9793390at2"/>
<comment type="similarity">
    <text evidence="2">Belongs to the autoinducer-2 exporter (AI-2E) (TC 2.A.86) family.</text>
</comment>
<keyword evidence="5 8" id="KW-0812">Transmembrane</keyword>
<dbReference type="GO" id="GO:0055085">
    <property type="term" value="P:transmembrane transport"/>
    <property type="evidence" value="ECO:0007669"/>
    <property type="project" value="TreeGrafter"/>
</dbReference>
<evidence type="ECO:0000256" key="3">
    <source>
        <dbReference type="ARBA" id="ARBA00022448"/>
    </source>
</evidence>
<dbReference type="InterPro" id="IPR002549">
    <property type="entry name" value="AI-2E-like"/>
</dbReference>
<comment type="subcellular location">
    <subcellularLocation>
        <location evidence="1">Cell membrane</location>
        <topology evidence="1">Multi-pass membrane protein</topology>
    </subcellularLocation>
</comment>
<dbReference type="PANTHER" id="PTHR21716:SF53">
    <property type="entry name" value="PERMEASE PERM-RELATED"/>
    <property type="match status" value="1"/>
</dbReference>
<dbReference type="PANTHER" id="PTHR21716">
    <property type="entry name" value="TRANSMEMBRANE PROTEIN"/>
    <property type="match status" value="1"/>
</dbReference>
<name>A0A1I6LBD4_9FIRM</name>
<keyword evidence="6 8" id="KW-1133">Transmembrane helix</keyword>
<evidence type="ECO:0000256" key="8">
    <source>
        <dbReference type="SAM" id="Phobius"/>
    </source>
</evidence>
<evidence type="ECO:0000256" key="5">
    <source>
        <dbReference type="ARBA" id="ARBA00022692"/>
    </source>
</evidence>
<evidence type="ECO:0000256" key="7">
    <source>
        <dbReference type="ARBA" id="ARBA00023136"/>
    </source>
</evidence>
<evidence type="ECO:0000256" key="1">
    <source>
        <dbReference type="ARBA" id="ARBA00004651"/>
    </source>
</evidence>
<feature type="transmembrane region" description="Helical" evidence="8">
    <location>
        <begin position="99"/>
        <end position="124"/>
    </location>
</feature>
<feature type="transmembrane region" description="Helical" evidence="8">
    <location>
        <begin position="58"/>
        <end position="78"/>
    </location>
</feature>
<keyword evidence="10" id="KW-1185">Reference proteome</keyword>
<dbReference type="Proteomes" id="UP000199659">
    <property type="component" value="Unassembled WGS sequence"/>
</dbReference>
<accession>A0A1I6LBD4</accession>
<reference evidence="9 10" key="1">
    <citation type="submission" date="2016-10" db="EMBL/GenBank/DDBJ databases">
        <authorList>
            <person name="de Groot N.N."/>
        </authorList>
    </citation>
    <scope>NUCLEOTIDE SEQUENCE [LARGE SCALE GENOMIC DNA]</scope>
    <source>
        <strain evidence="9 10">743A</strain>
    </source>
</reference>
<keyword evidence="3" id="KW-0813">Transport</keyword>
<dbReference type="Pfam" id="PF01594">
    <property type="entry name" value="AI-2E_transport"/>
    <property type="match status" value="1"/>
</dbReference>
<feature type="transmembrane region" description="Helical" evidence="8">
    <location>
        <begin position="326"/>
        <end position="345"/>
    </location>
</feature>
<evidence type="ECO:0000256" key="2">
    <source>
        <dbReference type="ARBA" id="ARBA00009773"/>
    </source>
</evidence>
<evidence type="ECO:0000313" key="9">
    <source>
        <dbReference type="EMBL" id="SFS00739.1"/>
    </source>
</evidence>
<keyword evidence="4" id="KW-1003">Cell membrane</keyword>
<dbReference type="RefSeq" id="WP_092562947.1">
    <property type="nucleotide sequence ID" value="NZ_FOYZ01000015.1"/>
</dbReference>
<evidence type="ECO:0000256" key="4">
    <source>
        <dbReference type="ARBA" id="ARBA00022475"/>
    </source>
</evidence>
<feature type="transmembrane region" description="Helical" evidence="8">
    <location>
        <begin position="357"/>
        <end position="390"/>
    </location>
</feature>
<sequence>MAANSSDSNKNSDKRNVFESNKQYFTICIYALFVITVGSIIIYSIMNWSETRQNIENVFGILSPFIAAFFIAFLLTPLTKNIDQLLEKYLMKSPSYTSFRKGISIFCSYIVFLGIIILTFIYVIPQLGTSIQDLTQKLTDNPEQFSNMFNGIYDYLNTLETRYPDLDIPAIKEQINELIPQALSFGTNFVTNLFPVLVTVSVSIMKWIINIFLSIVISCYLLSDKKFLLYHIKRLVYALLTKEKAEYLFSTAKECNSIFSGFIIGKFIDSLIIGAICFVLMLIFQLPYALLLSVIVGITNMIPYFGPFIGAVPGVIIFLLLNPIQAVIFIIMIFALQQFDGLYLGPKILGESTGLKPLWVIFAITIGGAYFGVIGMFLGVPVVAVLGYLLNQFIQRKLDRKNIKNI</sequence>
<keyword evidence="7 8" id="KW-0472">Membrane</keyword>
<dbReference type="AlphaFoldDB" id="A0A1I6LBD4"/>
<dbReference type="EMBL" id="FOYZ01000015">
    <property type="protein sequence ID" value="SFS00739.1"/>
    <property type="molecule type" value="Genomic_DNA"/>
</dbReference>